<reference evidence="1" key="1">
    <citation type="submission" date="2022-06" db="EMBL/GenBank/DDBJ databases">
        <authorList>
            <person name="Berger JAMES D."/>
            <person name="Berger JAMES D."/>
        </authorList>
    </citation>
    <scope>NUCLEOTIDE SEQUENCE [LARGE SCALE GENOMIC DNA]</scope>
</reference>
<proteinExistence type="predicted"/>
<dbReference type="WBParaSite" id="TREG1_72420.1">
    <property type="protein sequence ID" value="TREG1_72420.1"/>
    <property type="gene ID" value="TREG1_72420"/>
</dbReference>
<evidence type="ECO:0000313" key="1">
    <source>
        <dbReference type="Proteomes" id="UP000050795"/>
    </source>
</evidence>
<sequence>MILPDISVEAVECLVDETSCSVVNVQSDMQDVGHIFAAIFNPKWYSEMDDNFNRLLTQTYLLKGAFGPIIDYLPKLARDLGSLKESLCLLSKTDSSSFFVLPKSNRASTETELNTLLITSMLEDSSVIGQLIRNFYCSHENSDFVNCLKSAVIEASKPTQTTNCDISDILIKKQLDHVRAFLSINSNRKLKASIPQKCTIQTPHSRASYLKSRIMELKSRIEDKKIYLSDGKVDTPDLESLLADKRKSILRLHEKSENLLSNLPSLCEEVKHMKHELSNQINETINKCPSDDLLKRILQKIIKNGECSGNRTVAERLCANSLYTGCCRLFALDEHDVTTPNIILKSIRSLVQESSLAREESEFLDNLLMTLEGNRINYNKVREEDKKSQAKLLENFDSNGKTLEAINKTKDIIYFFEEYLLRRSE</sequence>
<protein>
    <submittedName>
        <fullName evidence="2">Uncharacterized protein</fullName>
    </submittedName>
</protein>
<dbReference type="Proteomes" id="UP000050795">
    <property type="component" value="Unassembled WGS sequence"/>
</dbReference>
<organism evidence="1 2">
    <name type="scientific">Trichobilharzia regenti</name>
    <name type="common">Nasal bird schistosome</name>
    <dbReference type="NCBI Taxonomy" id="157069"/>
    <lineage>
        <taxon>Eukaryota</taxon>
        <taxon>Metazoa</taxon>
        <taxon>Spiralia</taxon>
        <taxon>Lophotrochozoa</taxon>
        <taxon>Platyhelminthes</taxon>
        <taxon>Trematoda</taxon>
        <taxon>Digenea</taxon>
        <taxon>Strigeidida</taxon>
        <taxon>Schistosomatoidea</taxon>
        <taxon>Schistosomatidae</taxon>
        <taxon>Trichobilharzia</taxon>
    </lineage>
</organism>
<reference evidence="2" key="2">
    <citation type="submission" date="2023-11" db="UniProtKB">
        <authorList>
            <consortium name="WormBaseParasite"/>
        </authorList>
    </citation>
    <scope>IDENTIFICATION</scope>
</reference>
<dbReference type="AlphaFoldDB" id="A0AA85KA34"/>
<name>A0AA85KA34_TRIRE</name>
<accession>A0AA85KA34</accession>
<keyword evidence="1" id="KW-1185">Reference proteome</keyword>
<evidence type="ECO:0000313" key="2">
    <source>
        <dbReference type="WBParaSite" id="TREG1_72420.1"/>
    </source>
</evidence>